<evidence type="ECO:0000313" key="1">
    <source>
        <dbReference type="EMBL" id="GAU34693.1"/>
    </source>
</evidence>
<name>A0A2Z6MXV5_TRISU</name>
<sequence>MKMLWNMINKPNELWCKVVYNKYGRNKDLRFGIKSQPYNSPLWKAIAGIWDQFHQHIWMDRWVPNGSLLMPTATNEIIDSILIVKDVLTSEGNWDLNFLYNNLRHNIVNQVVALPAPRETDGPDLVGWRGTNTHHFTVWSAYDLQQGNVNRIKGDWSSIWNWKGPHKIQTFMWKWFFKNLGNKEYRVHIEGWKTIFMVACWFKMLLGTAAYCETQMVVGYGDTLKRLEVVTPYMFVAVIFGYRAIN</sequence>
<proteinExistence type="predicted"/>
<dbReference type="OrthoDB" id="1306001at2759"/>
<evidence type="ECO:0008006" key="3">
    <source>
        <dbReference type="Google" id="ProtNLM"/>
    </source>
</evidence>
<accession>A0A2Z6MXV5</accession>
<protein>
    <recommendedName>
        <fullName evidence="3">Reverse transcriptase zinc-binding domain-containing protein</fullName>
    </recommendedName>
</protein>
<dbReference type="AlphaFoldDB" id="A0A2Z6MXV5"/>
<evidence type="ECO:0000313" key="2">
    <source>
        <dbReference type="Proteomes" id="UP000242715"/>
    </source>
</evidence>
<keyword evidence="2" id="KW-1185">Reference proteome</keyword>
<dbReference type="EMBL" id="DF973564">
    <property type="protein sequence ID" value="GAU34693.1"/>
    <property type="molecule type" value="Genomic_DNA"/>
</dbReference>
<gene>
    <name evidence="1" type="ORF">TSUD_29340</name>
</gene>
<dbReference type="Proteomes" id="UP000242715">
    <property type="component" value="Unassembled WGS sequence"/>
</dbReference>
<reference evidence="2" key="1">
    <citation type="journal article" date="2017" name="Front. Plant Sci.">
        <title>Climate Clever Clovers: New Paradigm to Reduce the Environmental Footprint of Ruminants by Breeding Low Methanogenic Forages Utilizing Haplotype Variation.</title>
        <authorList>
            <person name="Kaur P."/>
            <person name="Appels R."/>
            <person name="Bayer P.E."/>
            <person name="Keeble-Gagnere G."/>
            <person name="Wang J."/>
            <person name="Hirakawa H."/>
            <person name="Shirasawa K."/>
            <person name="Vercoe P."/>
            <person name="Stefanova K."/>
            <person name="Durmic Z."/>
            <person name="Nichols P."/>
            <person name="Revell C."/>
            <person name="Isobe S.N."/>
            <person name="Edwards D."/>
            <person name="Erskine W."/>
        </authorList>
    </citation>
    <scope>NUCLEOTIDE SEQUENCE [LARGE SCALE GENOMIC DNA]</scope>
    <source>
        <strain evidence="2">cv. Daliak</strain>
    </source>
</reference>
<organism evidence="1 2">
    <name type="scientific">Trifolium subterraneum</name>
    <name type="common">Subterranean clover</name>
    <dbReference type="NCBI Taxonomy" id="3900"/>
    <lineage>
        <taxon>Eukaryota</taxon>
        <taxon>Viridiplantae</taxon>
        <taxon>Streptophyta</taxon>
        <taxon>Embryophyta</taxon>
        <taxon>Tracheophyta</taxon>
        <taxon>Spermatophyta</taxon>
        <taxon>Magnoliopsida</taxon>
        <taxon>eudicotyledons</taxon>
        <taxon>Gunneridae</taxon>
        <taxon>Pentapetalae</taxon>
        <taxon>rosids</taxon>
        <taxon>fabids</taxon>
        <taxon>Fabales</taxon>
        <taxon>Fabaceae</taxon>
        <taxon>Papilionoideae</taxon>
        <taxon>50 kb inversion clade</taxon>
        <taxon>NPAAA clade</taxon>
        <taxon>Hologalegina</taxon>
        <taxon>IRL clade</taxon>
        <taxon>Trifolieae</taxon>
        <taxon>Trifolium</taxon>
    </lineage>
</organism>